<evidence type="ECO:0008006" key="3">
    <source>
        <dbReference type="Google" id="ProtNLM"/>
    </source>
</evidence>
<organism evidence="1 2">
    <name type="scientific">Cytobacillus kochii</name>
    <dbReference type="NCBI Taxonomy" id="859143"/>
    <lineage>
        <taxon>Bacteria</taxon>
        <taxon>Bacillati</taxon>
        <taxon>Bacillota</taxon>
        <taxon>Bacilli</taxon>
        <taxon>Bacillales</taxon>
        <taxon>Bacillaceae</taxon>
        <taxon>Cytobacillus</taxon>
    </lineage>
</organism>
<dbReference type="InterPro" id="IPR023351">
    <property type="entry name" value="YppE-like_sf"/>
</dbReference>
<name>A0A248TM63_9BACI</name>
<proteinExistence type="predicted"/>
<keyword evidence="2" id="KW-1185">Reference proteome</keyword>
<dbReference type="SUPFAM" id="SSF140415">
    <property type="entry name" value="YppE-like"/>
    <property type="match status" value="1"/>
</dbReference>
<sequence>MNMMNKLAKHSKEMLMHLEWIEKRYIDGRKENKKADFFGEVKPYADKVKQELDVWKEEALHFLQSKATKKLWPMQINSAYDQIETCSIQAFYPETSKSRFTNQLQSAKYVVETLLRIVEESEV</sequence>
<dbReference type="AlphaFoldDB" id="A0A248TM63"/>
<dbReference type="Pfam" id="PF08807">
    <property type="entry name" value="DUF1798"/>
    <property type="match status" value="1"/>
</dbReference>
<protein>
    <recommendedName>
        <fullName evidence="3">DUF1798 domain-containing protein</fullName>
    </recommendedName>
</protein>
<dbReference type="EMBL" id="CP022983">
    <property type="protein sequence ID" value="ASV69235.1"/>
    <property type="molecule type" value="Genomic_DNA"/>
</dbReference>
<dbReference type="Proteomes" id="UP000215137">
    <property type="component" value="Chromosome"/>
</dbReference>
<evidence type="ECO:0000313" key="1">
    <source>
        <dbReference type="EMBL" id="ASV69235.1"/>
    </source>
</evidence>
<gene>
    <name evidence="1" type="ORF">CKF48_19130</name>
</gene>
<reference evidence="1 2" key="1">
    <citation type="submission" date="2017-08" db="EMBL/GenBank/DDBJ databases">
        <title>Complete Genome Sequence of Bacillus kochii Oregon-R-modENCODE STRAIN BDGP4, isolated from Drosophila melanogaster gut.</title>
        <authorList>
            <person name="Wan K.H."/>
            <person name="Yu C."/>
            <person name="Park S."/>
            <person name="Hammonds A.S."/>
            <person name="Booth B.W."/>
            <person name="Celniker S.E."/>
        </authorList>
    </citation>
    <scope>NUCLEOTIDE SEQUENCE [LARGE SCALE GENOMIC DNA]</scope>
    <source>
        <strain evidence="1 2">BDGP4</strain>
    </source>
</reference>
<evidence type="ECO:0000313" key="2">
    <source>
        <dbReference type="Proteomes" id="UP000215137"/>
    </source>
</evidence>
<dbReference type="KEGG" id="bko:CKF48_19130"/>
<accession>A0A248TM63</accession>
<dbReference type="InterPro" id="IPR014913">
    <property type="entry name" value="YppE-like"/>
</dbReference>
<dbReference type="Gene3D" id="1.20.120.440">
    <property type="entry name" value="YppE-like"/>
    <property type="match status" value="1"/>
</dbReference>